<evidence type="ECO:0000256" key="7">
    <source>
        <dbReference type="ARBA" id="ARBA00022840"/>
    </source>
</evidence>
<dbReference type="Gene3D" id="3.40.50.10330">
    <property type="entry name" value="Probable inorganic polyphosphate/atp-NAD kinase, domain 1"/>
    <property type="match status" value="1"/>
</dbReference>
<evidence type="ECO:0000256" key="8">
    <source>
        <dbReference type="ARBA" id="ARBA00022842"/>
    </source>
</evidence>
<sequence>MPIERQRQTDGGHPAFSDRVLVLNPVSGDSSHSTQVRDLAVDHGFSISETSESGDGVDLAADAARDGAEIVAACGGDGTINEVVRGLVEADALDDVTLAVVPAGTGNNFAGNLGIRSIEHAFEVIEEATQRRIDLGVASVPDGPTQPFVNSCIGGITAEASAATTPDSKDRLGILAYVVNTLQTLSEYDGMRLRVEAGGEDTWEGEAIFALVGNGRRFPVEGRTQADMEDGQFDVTIVEDKPTINLAGEAAIKRLFGGETANITQLQTPSLRLHVLDDTVQFSLDGEMVEANALDITTRPRSLGVFVGDEYDPDPD</sequence>
<proteinExistence type="predicted"/>
<keyword evidence="4" id="KW-0479">Metal-binding</keyword>
<keyword evidence="10" id="KW-0594">Phospholipid biosynthesis</keyword>
<dbReference type="RefSeq" id="WP_089823096.1">
    <property type="nucleotide sequence ID" value="NZ_FODV01000004.1"/>
</dbReference>
<dbReference type="GO" id="GO:0005524">
    <property type="term" value="F:ATP binding"/>
    <property type="evidence" value="ECO:0007669"/>
    <property type="project" value="UniProtKB-KW"/>
</dbReference>
<evidence type="ECO:0000256" key="6">
    <source>
        <dbReference type="ARBA" id="ARBA00022777"/>
    </source>
</evidence>
<dbReference type="AlphaFoldDB" id="A0A1H8RID4"/>
<keyword evidence="11" id="KW-1208">Phospholipid metabolism</keyword>
<dbReference type="SUPFAM" id="SSF111331">
    <property type="entry name" value="NAD kinase/diacylglycerol kinase-like"/>
    <property type="match status" value="1"/>
</dbReference>
<keyword evidence="5" id="KW-0547">Nucleotide-binding</keyword>
<dbReference type="Gene3D" id="2.60.200.40">
    <property type="match status" value="1"/>
</dbReference>
<evidence type="ECO:0000256" key="1">
    <source>
        <dbReference type="ARBA" id="ARBA00001946"/>
    </source>
</evidence>
<dbReference type="Proteomes" id="UP000199126">
    <property type="component" value="Unassembled WGS sequence"/>
</dbReference>
<evidence type="ECO:0000256" key="4">
    <source>
        <dbReference type="ARBA" id="ARBA00022723"/>
    </source>
</evidence>
<evidence type="ECO:0000256" key="10">
    <source>
        <dbReference type="ARBA" id="ARBA00023209"/>
    </source>
</evidence>
<evidence type="ECO:0000256" key="2">
    <source>
        <dbReference type="ARBA" id="ARBA00022516"/>
    </source>
</evidence>
<evidence type="ECO:0000313" key="13">
    <source>
        <dbReference type="EMBL" id="SEO65763.1"/>
    </source>
</evidence>
<accession>A0A1H8RID4</accession>
<feature type="domain" description="DAGKc" evidence="12">
    <location>
        <begin position="14"/>
        <end position="142"/>
    </location>
</feature>
<keyword evidence="14" id="KW-1185">Reference proteome</keyword>
<dbReference type="PANTHER" id="PTHR12358:SF106">
    <property type="entry name" value="LIPID KINASE YEGS"/>
    <property type="match status" value="1"/>
</dbReference>
<dbReference type="GO" id="GO:0005886">
    <property type="term" value="C:plasma membrane"/>
    <property type="evidence" value="ECO:0007669"/>
    <property type="project" value="TreeGrafter"/>
</dbReference>
<name>A0A1H8RID4_9EURY</name>
<dbReference type="InterPro" id="IPR045540">
    <property type="entry name" value="YegS/DAGK_C"/>
</dbReference>
<keyword evidence="9" id="KW-0443">Lipid metabolism</keyword>
<evidence type="ECO:0000256" key="5">
    <source>
        <dbReference type="ARBA" id="ARBA00022741"/>
    </source>
</evidence>
<keyword evidence="8" id="KW-0460">Magnesium</keyword>
<dbReference type="Pfam" id="PF00781">
    <property type="entry name" value="DAGK_cat"/>
    <property type="match status" value="1"/>
</dbReference>
<dbReference type="GO" id="GO:0046872">
    <property type="term" value="F:metal ion binding"/>
    <property type="evidence" value="ECO:0007669"/>
    <property type="project" value="UniProtKB-KW"/>
</dbReference>
<evidence type="ECO:0000256" key="11">
    <source>
        <dbReference type="ARBA" id="ARBA00023264"/>
    </source>
</evidence>
<gene>
    <name evidence="13" type="ORF">SAMN04487948_10419</name>
</gene>
<dbReference type="PANTHER" id="PTHR12358">
    <property type="entry name" value="SPHINGOSINE KINASE"/>
    <property type="match status" value="1"/>
</dbReference>
<dbReference type="InterPro" id="IPR005218">
    <property type="entry name" value="Diacylglycerol/lipid_kinase"/>
</dbReference>
<dbReference type="InterPro" id="IPR016064">
    <property type="entry name" value="NAD/diacylglycerol_kinase_sf"/>
</dbReference>
<evidence type="ECO:0000313" key="14">
    <source>
        <dbReference type="Proteomes" id="UP000199126"/>
    </source>
</evidence>
<dbReference type="GO" id="GO:0008654">
    <property type="term" value="P:phospholipid biosynthetic process"/>
    <property type="evidence" value="ECO:0007669"/>
    <property type="project" value="UniProtKB-KW"/>
</dbReference>
<comment type="cofactor">
    <cofactor evidence="1">
        <name>Mg(2+)</name>
        <dbReference type="ChEBI" id="CHEBI:18420"/>
    </cofactor>
</comment>
<dbReference type="InterPro" id="IPR017438">
    <property type="entry name" value="ATP-NAD_kinase_N"/>
</dbReference>
<dbReference type="EMBL" id="FODV01000004">
    <property type="protein sequence ID" value="SEO65763.1"/>
    <property type="molecule type" value="Genomic_DNA"/>
</dbReference>
<dbReference type="Pfam" id="PF19279">
    <property type="entry name" value="YegS_C"/>
    <property type="match status" value="1"/>
</dbReference>
<keyword evidence="7" id="KW-0067">ATP-binding</keyword>
<reference evidence="14" key="1">
    <citation type="submission" date="2016-10" db="EMBL/GenBank/DDBJ databases">
        <authorList>
            <person name="Varghese N."/>
            <person name="Submissions S."/>
        </authorList>
    </citation>
    <scope>NUCLEOTIDE SEQUENCE [LARGE SCALE GENOMIC DNA]</scope>
    <source>
        <strain evidence="14">CGMCC 1.10121</strain>
    </source>
</reference>
<dbReference type="NCBIfam" id="TIGR00147">
    <property type="entry name" value="YegS/Rv2252/BmrU family lipid kinase"/>
    <property type="match status" value="1"/>
</dbReference>
<protein>
    <submittedName>
        <fullName evidence="13">Lipid kinase, YegS/Rv2252/BmrU family</fullName>
    </submittedName>
</protein>
<dbReference type="OrthoDB" id="57577at2157"/>
<dbReference type="InterPro" id="IPR050187">
    <property type="entry name" value="Lipid_Phosphate_FormReg"/>
</dbReference>
<organism evidence="13 14">
    <name type="scientific">Halogranum amylolyticum</name>
    <dbReference type="NCBI Taxonomy" id="660520"/>
    <lineage>
        <taxon>Archaea</taxon>
        <taxon>Methanobacteriati</taxon>
        <taxon>Methanobacteriota</taxon>
        <taxon>Stenosarchaea group</taxon>
        <taxon>Halobacteria</taxon>
        <taxon>Halobacteriales</taxon>
        <taxon>Haloferacaceae</taxon>
    </lineage>
</organism>
<keyword evidence="6 13" id="KW-0418">Kinase</keyword>
<dbReference type="PROSITE" id="PS50146">
    <property type="entry name" value="DAGK"/>
    <property type="match status" value="1"/>
</dbReference>
<keyword evidence="3" id="KW-0808">Transferase</keyword>
<dbReference type="InterPro" id="IPR001206">
    <property type="entry name" value="Diacylglycerol_kinase_cat_dom"/>
</dbReference>
<evidence type="ECO:0000256" key="3">
    <source>
        <dbReference type="ARBA" id="ARBA00022679"/>
    </source>
</evidence>
<dbReference type="SMART" id="SM00046">
    <property type="entry name" value="DAGKc"/>
    <property type="match status" value="1"/>
</dbReference>
<evidence type="ECO:0000259" key="12">
    <source>
        <dbReference type="PROSITE" id="PS50146"/>
    </source>
</evidence>
<evidence type="ECO:0000256" key="9">
    <source>
        <dbReference type="ARBA" id="ARBA00023098"/>
    </source>
</evidence>
<dbReference type="GO" id="GO:0016301">
    <property type="term" value="F:kinase activity"/>
    <property type="evidence" value="ECO:0007669"/>
    <property type="project" value="UniProtKB-KW"/>
</dbReference>
<keyword evidence="2" id="KW-0444">Lipid biosynthesis</keyword>